<reference evidence="2 3" key="1">
    <citation type="submission" date="2020-08" db="EMBL/GenBank/DDBJ databases">
        <title>A Genomic Blueprint of the Chicken Gut Microbiome.</title>
        <authorList>
            <person name="Gilroy R."/>
            <person name="Ravi A."/>
            <person name="Getino M."/>
            <person name="Pursley I."/>
            <person name="Horton D.L."/>
            <person name="Alikhan N.-F."/>
            <person name="Baker D."/>
            <person name="Gharbi K."/>
            <person name="Hall N."/>
            <person name="Watson M."/>
            <person name="Adriaenssens E.M."/>
            <person name="Foster-Nyarko E."/>
            <person name="Jarju S."/>
            <person name="Secka A."/>
            <person name="Antonio M."/>
            <person name="Oren A."/>
            <person name="Chaudhuri R."/>
            <person name="La Ragione R.M."/>
            <person name="Hildebrand F."/>
            <person name="Pallen M.J."/>
        </authorList>
    </citation>
    <scope>NUCLEOTIDE SEQUENCE [LARGE SCALE GENOMIC DNA]</scope>
    <source>
        <strain evidence="2 3">Sa1BUA2</strain>
    </source>
</reference>
<comment type="caution">
    <text evidence="2">The sequence shown here is derived from an EMBL/GenBank/DDBJ whole genome shotgun (WGS) entry which is preliminary data.</text>
</comment>
<proteinExistence type="predicted"/>
<evidence type="ECO:0000313" key="3">
    <source>
        <dbReference type="Proteomes" id="UP000648182"/>
    </source>
</evidence>
<name>A0ABR8VJS4_9BACI</name>
<protein>
    <submittedName>
        <fullName evidence="2">MetS family NSS transporter small subunit</fullName>
    </submittedName>
</protein>
<dbReference type="NCBIfam" id="NF033493">
    <property type="entry name" value="MetS_like_NSS"/>
    <property type="match status" value="1"/>
</dbReference>
<organism evidence="2 3">
    <name type="scientific">Bacillus norwichensis</name>
    <dbReference type="NCBI Taxonomy" id="2762217"/>
    <lineage>
        <taxon>Bacteria</taxon>
        <taxon>Bacillati</taxon>
        <taxon>Bacillota</taxon>
        <taxon>Bacilli</taxon>
        <taxon>Bacillales</taxon>
        <taxon>Bacillaceae</taxon>
        <taxon>Bacillus</taxon>
    </lineage>
</organism>
<keyword evidence="3" id="KW-1185">Reference proteome</keyword>
<sequence>MSMDAIVVMIFSIVLLWGGLGYFIFRFLKKRKFKKGYLKNVIWFNKSDF</sequence>
<keyword evidence="1" id="KW-0812">Transmembrane</keyword>
<keyword evidence="1" id="KW-0472">Membrane</keyword>
<evidence type="ECO:0000256" key="1">
    <source>
        <dbReference type="SAM" id="Phobius"/>
    </source>
</evidence>
<accession>A0ABR8VJS4</accession>
<keyword evidence="1" id="KW-1133">Transmembrane helix</keyword>
<dbReference type="Proteomes" id="UP000648182">
    <property type="component" value="Unassembled WGS sequence"/>
</dbReference>
<evidence type="ECO:0000313" key="2">
    <source>
        <dbReference type="EMBL" id="MBD8004968.1"/>
    </source>
</evidence>
<feature type="transmembrane region" description="Helical" evidence="1">
    <location>
        <begin position="6"/>
        <end position="25"/>
    </location>
</feature>
<dbReference type="EMBL" id="JACSPV010000009">
    <property type="protein sequence ID" value="MBD8004968.1"/>
    <property type="molecule type" value="Genomic_DNA"/>
</dbReference>
<gene>
    <name evidence="2" type="ORF">H9631_07735</name>
</gene>